<comment type="caution">
    <text evidence="1">The sequence shown here is derived from an EMBL/GenBank/DDBJ whole genome shotgun (WGS) entry which is preliminary data.</text>
</comment>
<accession>A0AAN9SHA4</accession>
<name>A0AAN9SHA4_PSOTE</name>
<organism evidence="1 2">
    <name type="scientific">Psophocarpus tetragonolobus</name>
    <name type="common">Winged bean</name>
    <name type="synonym">Dolichos tetragonolobus</name>
    <dbReference type="NCBI Taxonomy" id="3891"/>
    <lineage>
        <taxon>Eukaryota</taxon>
        <taxon>Viridiplantae</taxon>
        <taxon>Streptophyta</taxon>
        <taxon>Embryophyta</taxon>
        <taxon>Tracheophyta</taxon>
        <taxon>Spermatophyta</taxon>
        <taxon>Magnoliopsida</taxon>
        <taxon>eudicotyledons</taxon>
        <taxon>Gunneridae</taxon>
        <taxon>Pentapetalae</taxon>
        <taxon>rosids</taxon>
        <taxon>fabids</taxon>
        <taxon>Fabales</taxon>
        <taxon>Fabaceae</taxon>
        <taxon>Papilionoideae</taxon>
        <taxon>50 kb inversion clade</taxon>
        <taxon>NPAAA clade</taxon>
        <taxon>indigoferoid/millettioid clade</taxon>
        <taxon>Phaseoleae</taxon>
        <taxon>Psophocarpus</taxon>
    </lineage>
</organism>
<gene>
    <name evidence="1" type="ORF">VNO78_17396</name>
</gene>
<dbReference type="Proteomes" id="UP001386955">
    <property type="component" value="Unassembled WGS sequence"/>
</dbReference>
<protein>
    <submittedName>
        <fullName evidence="1">Uncharacterized protein</fullName>
    </submittedName>
</protein>
<evidence type="ECO:0000313" key="1">
    <source>
        <dbReference type="EMBL" id="KAK7396406.1"/>
    </source>
</evidence>
<evidence type="ECO:0000313" key="2">
    <source>
        <dbReference type="Proteomes" id="UP001386955"/>
    </source>
</evidence>
<proteinExistence type="predicted"/>
<sequence>MWPFLVLLETEKDKDYLNHELDVAKFLISTKVQEVIDYAVKININGNSYEIKICVENLEDCSSCLLSRKRDHYSNLLTNDSDEIASSSLQKRMKILKIWGLKTCRI</sequence>
<reference evidence="1 2" key="1">
    <citation type="submission" date="2024-01" db="EMBL/GenBank/DDBJ databases">
        <title>The genomes of 5 underutilized Papilionoideae crops provide insights into root nodulation and disease resistanc.</title>
        <authorList>
            <person name="Jiang F."/>
        </authorList>
    </citation>
    <scope>NUCLEOTIDE SEQUENCE [LARGE SCALE GENOMIC DNA]</scope>
    <source>
        <strain evidence="1">DUOXIRENSHENG_FW03</strain>
        <tissue evidence="1">Leaves</tissue>
    </source>
</reference>
<keyword evidence="2" id="KW-1185">Reference proteome</keyword>
<dbReference type="AlphaFoldDB" id="A0AAN9SHA4"/>
<dbReference type="EMBL" id="JAYMYS010000004">
    <property type="protein sequence ID" value="KAK7396406.1"/>
    <property type="molecule type" value="Genomic_DNA"/>
</dbReference>